<feature type="domain" description="Flagellar basal body rod protein N-terminal" evidence="6">
    <location>
        <begin position="6"/>
        <end position="33"/>
    </location>
</feature>
<comment type="function">
    <text evidence="5">A flexible structure which links the flagellar filament to the drive apparatus in the basal body.</text>
</comment>
<dbReference type="GO" id="GO:0009424">
    <property type="term" value="C:bacterial-type flagellum hook"/>
    <property type="evidence" value="ECO:0007669"/>
    <property type="project" value="TreeGrafter"/>
</dbReference>
<keyword evidence="4 5" id="KW-0975">Bacterial flagellum</keyword>
<evidence type="ECO:0000259" key="6">
    <source>
        <dbReference type="Pfam" id="PF00460"/>
    </source>
</evidence>
<dbReference type="EMBL" id="CP157947">
    <property type="protein sequence ID" value="XBS68377.1"/>
    <property type="molecule type" value="Genomic_DNA"/>
</dbReference>
<dbReference type="InterPro" id="IPR053967">
    <property type="entry name" value="LlgE_F_G-like_D1"/>
</dbReference>
<dbReference type="Pfam" id="PF07559">
    <property type="entry name" value="FlgE_D2"/>
    <property type="match status" value="1"/>
</dbReference>
<dbReference type="PANTHER" id="PTHR30435">
    <property type="entry name" value="FLAGELLAR PROTEIN"/>
    <property type="match status" value="1"/>
</dbReference>
<dbReference type="InterPro" id="IPR019776">
    <property type="entry name" value="Flagellar_basal_body_rod_CS"/>
</dbReference>
<evidence type="ECO:0000256" key="4">
    <source>
        <dbReference type="ARBA" id="ARBA00023143"/>
    </source>
</evidence>
<dbReference type="Gene3D" id="2.60.98.20">
    <property type="entry name" value="Flagellar hook protein FlgE"/>
    <property type="match status" value="1"/>
</dbReference>
<accession>A0AAU7Q5F7</accession>
<feature type="domain" description="Flagellar hook protein FlgE D2" evidence="8">
    <location>
        <begin position="159"/>
        <end position="293"/>
    </location>
</feature>
<dbReference type="Pfam" id="PF00460">
    <property type="entry name" value="Flg_bb_rod"/>
    <property type="match status" value="1"/>
</dbReference>
<dbReference type="InterPro" id="IPR037925">
    <property type="entry name" value="FlgE/F/G-like"/>
</dbReference>
<feature type="domain" description="Flagellar basal-body/hook protein C-terminal" evidence="7">
    <location>
        <begin position="367"/>
        <end position="411"/>
    </location>
</feature>
<keyword evidence="10" id="KW-0282">Flagellum</keyword>
<dbReference type="NCBIfam" id="NF004238">
    <property type="entry name" value="PRK05682.1-1"/>
    <property type="match status" value="1"/>
</dbReference>
<dbReference type="PROSITE" id="PS00588">
    <property type="entry name" value="FLAGELLA_BB_ROD"/>
    <property type="match status" value="1"/>
</dbReference>
<evidence type="ECO:0000259" key="9">
    <source>
        <dbReference type="Pfam" id="PF22692"/>
    </source>
</evidence>
<feature type="domain" description="Flagellar hook protein FlgE/F/G-like D1" evidence="9">
    <location>
        <begin position="76"/>
        <end position="133"/>
    </location>
</feature>
<dbReference type="InterPro" id="IPR037058">
    <property type="entry name" value="Falgellar_hook_FlgE_sf"/>
</dbReference>
<comment type="similarity">
    <text evidence="2 5">Belongs to the flagella basal body rod proteins family.</text>
</comment>
<dbReference type="InterPro" id="IPR010930">
    <property type="entry name" value="Flg_bb/hook_C_dom"/>
</dbReference>
<dbReference type="InterPro" id="IPR001444">
    <property type="entry name" value="Flag_bb_rod_N"/>
</dbReference>
<evidence type="ECO:0000256" key="5">
    <source>
        <dbReference type="RuleBase" id="RU362116"/>
    </source>
</evidence>
<dbReference type="PANTHER" id="PTHR30435:SF1">
    <property type="entry name" value="FLAGELLAR HOOK PROTEIN FLGE"/>
    <property type="match status" value="1"/>
</dbReference>
<keyword evidence="10" id="KW-0966">Cell projection</keyword>
<dbReference type="SUPFAM" id="SSF117143">
    <property type="entry name" value="Flagellar hook protein flgE"/>
    <property type="match status" value="1"/>
</dbReference>
<dbReference type="GO" id="GO:0005829">
    <property type="term" value="C:cytosol"/>
    <property type="evidence" value="ECO:0007669"/>
    <property type="project" value="TreeGrafter"/>
</dbReference>
<evidence type="ECO:0000256" key="3">
    <source>
        <dbReference type="ARBA" id="ARBA00019015"/>
    </source>
</evidence>
<name>A0AAU7Q5F7_9GAMM</name>
<reference evidence="10" key="1">
    <citation type="submission" date="2024-06" db="EMBL/GenBank/DDBJ databases">
        <authorList>
            <person name="Coelho C."/>
            <person name="Bento M."/>
            <person name="Garcia E."/>
            <person name="Camelo A."/>
            <person name="Brandao I."/>
            <person name="Espirito Santo C."/>
            <person name="Trovao J."/>
            <person name="Verissimo A."/>
            <person name="Costa J."/>
            <person name="Tiago I."/>
        </authorList>
    </citation>
    <scope>NUCLEOTIDE SEQUENCE</scope>
    <source>
        <strain evidence="10">KWT182</strain>
    </source>
</reference>
<gene>
    <name evidence="10" type="primary">flgE</name>
    <name evidence="10" type="ORF">ABK905_16750</name>
</gene>
<dbReference type="NCBIfam" id="TIGR03506">
    <property type="entry name" value="FlgEFG_subfam"/>
    <property type="match status" value="1"/>
</dbReference>
<dbReference type="Pfam" id="PF06429">
    <property type="entry name" value="Flg_bbr_C"/>
    <property type="match status" value="1"/>
</dbReference>
<proteinExistence type="inferred from homology"/>
<evidence type="ECO:0000256" key="1">
    <source>
        <dbReference type="ARBA" id="ARBA00004117"/>
    </source>
</evidence>
<evidence type="ECO:0000259" key="8">
    <source>
        <dbReference type="Pfam" id="PF07559"/>
    </source>
</evidence>
<dbReference type="AlphaFoldDB" id="A0AAU7Q5F7"/>
<evidence type="ECO:0000313" key="10">
    <source>
        <dbReference type="EMBL" id="XBS68377.1"/>
    </source>
</evidence>
<evidence type="ECO:0000256" key="2">
    <source>
        <dbReference type="ARBA" id="ARBA00009677"/>
    </source>
</evidence>
<sequence length="412" mass="42246">MGFSQGVSGLNAASSNLDVIGNNIANSETTGFKAGTTSFADIYAGSQVGLGVEVTGVTNDFSDGDVDSTGDGLNVAISNSGFFRVVDSSGNVYYTRDGDLQLDDNRNLLTSTGYNVTGYPASGTPPTIQQGATPVDLSIPLTGMSATATTTATMELDLDSESTAVDTTTTPFDATDSSTYSFSEPITTYDSLGNPHNISLYFTKTADNTWDVKAVDGSDSSGTVQDLGTMSFNSNGTLASTASNTAGDAADTFTINMVGVDGSAASTFSLNFSGSLQQYTTASSVSSQNANGYPAGDLTDYTINDDGTITGTYSNGQTQLLGQIVLANFSNPQGLTADGNNVYTATANSGPAVLGTAGTGNFGTLTSGALEDSNVNLSNELVDLIVAQRDYQSNAQTIKAQDTIMQTLVSMS</sequence>
<evidence type="ECO:0000259" key="7">
    <source>
        <dbReference type="Pfam" id="PF06429"/>
    </source>
</evidence>
<dbReference type="InterPro" id="IPR020013">
    <property type="entry name" value="Flagellar_FlgE/F/G"/>
</dbReference>
<protein>
    <recommendedName>
        <fullName evidence="3 5">Flagellar hook protein FlgE</fullName>
    </recommendedName>
</protein>
<dbReference type="GO" id="GO:0071978">
    <property type="term" value="P:bacterial-type flagellum-dependent swarming motility"/>
    <property type="evidence" value="ECO:0007669"/>
    <property type="project" value="TreeGrafter"/>
</dbReference>
<dbReference type="GO" id="GO:0009425">
    <property type="term" value="C:bacterial-type flagellum basal body"/>
    <property type="evidence" value="ECO:0007669"/>
    <property type="project" value="UniProtKB-SubCell"/>
</dbReference>
<dbReference type="Pfam" id="PF22692">
    <property type="entry name" value="LlgE_F_G_D1"/>
    <property type="match status" value="1"/>
</dbReference>
<organism evidence="10">
    <name type="scientific">Acerihabitans sp. KWT182</name>
    <dbReference type="NCBI Taxonomy" id="3157919"/>
    <lineage>
        <taxon>Bacteria</taxon>
        <taxon>Pseudomonadati</taxon>
        <taxon>Pseudomonadota</taxon>
        <taxon>Gammaproteobacteria</taxon>
        <taxon>Enterobacterales</taxon>
        <taxon>Pectobacteriaceae</taxon>
        <taxon>Acerihabitans</taxon>
    </lineage>
</organism>
<keyword evidence="10" id="KW-0969">Cilium</keyword>
<dbReference type="InterPro" id="IPR011491">
    <property type="entry name" value="FlgE_D2"/>
</dbReference>
<comment type="subcellular location">
    <subcellularLocation>
        <location evidence="1 5">Bacterial flagellum basal body</location>
    </subcellularLocation>
</comment>